<organism evidence="1 2">
    <name type="scientific">Melanomma pulvis-pyrius CBS 109.77</name>
    <dbReference type="NCBI Taxonomy" id="1314802"/>
    <lineage>
        <taxon>Eukaryota</taxon>
        <taxon>Fungi</taxon>
        <taxon>Dikarya</taxon>
        <taxon>Ascomycota</taxon>
        <taxon>Pezizomycotina</taxon>
        <taxon>Dothideomycetes</taxon>
        <taxon>Pleosporomycetidae</taxon>
        <taxon>Pleosporales</taxon>
        <taxon>Melanommataceae</taxon>
        <taxon>Melanomma</taxon>
    </lineage>
</organism>
<evidence type="ECO:0000313" key="2">
    <source>
        <dbReference type="Proteomes" id="UP000799757"/>
    </source>
</evidence>
<dbReference type="SUPFAM" id="SSF47895">
    <property type="entry name" value="Transducin (alpha subunit), insertion domain"/>
    <property type="match status" value="1"/>
</dbReference>
<dbReference type="GO" id="GO:0007165">
    <property type="term" value="P:signal transduction"/>
    <property type="evidence" value="ECO:0007669"/>
    <property type="project" value="InterPro"/>
</dbReference>
<dbReference type="EMBL" id="MU001806">
    <property type="protein sequence ID" value="KAF2797465.1"/>
    <property type="molecule type" value="Genomic_DNA"/>
</dbReference>
<protein>
    <submittedName>
        <fullName evidence="1">Uncharacterized protein</fullName>
    </submittedName>
</protein>
<accession>A0A6A6XNE8</accession>
<dbReference type="Gene3D" id="1.10.400.10">
    <property type="entry name" value="GI Alpha 1, domain 2-like"/>
    <property type="match status" value="1"/>
</dbReference>
<keyword evidence="2" id="KW-1185">Reference proteome</keyword>
<reference evidence="1" key="1">
    <citation type="journal article" date="2020" name="Stud. Mycol.">
        <title>101 Dothideomycetes genomes: a test case for predicting lifestyles and emergence of pathogens.</title>
        <authorList>
            <person name="Haridas S."/>
            <person name="Albert R."/>
            <person name="Binder M."/>
            <person name="Bloem J."/>
            <person name="Labutti K."/>
            <person name="Salamov A."/>
            <person name="Andreopoulos B."/>
            <person name="Baker S."/>
            <person name="Barry K."/>
            <person name="Bills G."/>
            <person name="Bluhm B."/>
            <person name="Cannon C."/>
            <person name="Castanera R."/>
            <person name="Culley D."/>
            <person name="Daum C."/>
            <person name="Ezra D."/>
            <person name="Gonzalez J."/>
            <person name="Henrissat B."/>
            <person name="Kuo A."/>
            <person name="Liang C."/>
            <person name="Lipzen A."/>
            <person name="Lutzoni F."/>
            <person name="Magnuson J."/>
            <person name="Mondo S."/>
            <person name="Nolan M."/>
            <person name="Ohm R."/>
            <person name="Pangilinan J."/>
            <person name="Park H.-J."/>
            <person name="Ramirez L."/>
            <person name="Alfaro M."/>
            <person name="Sun H."/>
            <person name="Tritt A."/>
            <person name="Yoshinaga Y."/>
            <person name="Zwiers L.-H."/>
            <person name="Turgeon B."/>
            <person name="Goodwin S."/>
            <person name="Spatafora J."/>
            <person name="Crous P."/>
            <person name="Grigoriev I."/>
        </authorList>
    </citation>
    <scope>NUCLEOTIDE SEQUENCE</scope>
    <source>
        <strain evidence="1">CBS 109.77</strain>
    </source>
</reference>
<evidence type="ECO:0000313" key="1">
    <source>
        <dbReference type="EMBL" id="KAF2797465.1"/>
    </source>
</evidence>
<proteinExistence type="predicted"/>
<dbReference type="Proteomes" id="UP000799757">
    <property type="component" value="Unassembled WGS sequence"/>
</dbReference>
<sequence length="222" mass="26091">MKSQFSDNLSKLSKVFVFDTTVFSSRIYQRVFRGSLKESLRRKQDTRPTLQLPLITDAELQSNGIALDNQRYAPKRVQMKSIDMDEKCVINFLSSIKRHSLVNDTTELKFHRLAIKLSVFNFAFLLVKEMEKYDILPKLESSKLHYNYLRTYLYPFTNAHIEVALRAIWKDPCIPKLLEYSTALSFYNTPYILDQWKELRSPDYIPSKGDILWTKTLPHSHS</sequence>
<dbReference type="AlphaFoldDB" id="A0A6A6XNE8"/>
<gene>
    <name evidence="1" type="ORF">K505DRAFT_358428</name>
</gene>
<dbReference type="OrthoDB" id="5817230at2759"/>
<name>A0A6A6XNE8_9PLEO</name>
<dbReference type="InterPro" id="IPR011025">
    <property type="entry name" value="GproteinA_insert"/>
</dbReference>